<proteinExistence type="predicted"/>
<organism evidence="2">
    <name type="scientific">marine metagenome</name>
    <dbReference type="NCBI Taxonomy" id="408172"/>
    <lineage>
        <taxon>unclassified sequences</taxon>
        <taxon>metagenomes</taxon>
        <taxon>ecological metagenomes</taxon>
    </lineage>
</organism>
<dbReference type="AlphaFoldDB" id="A0A381XQC3"/>
<sequence length="90" mass="9475">MSLTIADLNLVVQIIDIATQRGAFRAPELKMVGELYDKTQEFLKEVAEQQQAQGEDGGTESADEATAAATALTGEPPLTGGEPPTKSKAN</sequence>
<name>A0A381XQC3_9ZZZZ</name>
<feature type="compositionally biased region" description="Low complexity" evidence="1">
    <location>
        <begin position="64"/>
        <end position="84"/>
    </location>
</feature>
<dbReference type="EMBL" id="UINC01015924">
    <property type="protein sequence ID" value="SVA66692.1"/>
    <property type="molecule type" value="Genomic_DNA"/>
</dbReference>
<feature type="region of interest" description="Disordered" evidence="1">
    <location>
        <begin position="47"/>
        <end position="90"/>
    </location>
</feature>
<reference evidence="2" key="1">
    <citation type="submission" date="2018-05" db="EMBL/GenBank/DDBJ databases">
        <authorList>
            <person name="Lanie J.A."/>
            <person name="Ng W.-L."/>
            <person name="Kazmierczak K.M."/>
            <person name="Andrzejewski T.M."/>
            <person name="Davidsen T.M."/>
            <person name="Wayne K.J."/>
            <person name="Tettelin H."/>
            <person name="Glass J.I."/>
            <person name="Rusch D."/>
            <person name="Podicherti R."/>
            <person name="Tsui H.-C.T."/>
            <person name="Winkler M.E."/>
        </authorList>
    </citation>
    <scope>NUCLEOTIDE SEQUENCE</scope>
</reference>
<evidence type="ECO:0000256" key="1">
    <source>
        <dbReference type="SAM" id="MobiDB-lite"/>
    </source>
</evidence>
<protein>
    <submittedName>
        <fullName evidence="2">Uncharacterized protein</fullName>
    </submittedName>
</protein>
<accession>A0A381XQC3</accession>
<gene>
    <name evidence="2" type="ORF">METZ01_LOCUS119546</name>
</gene>
<evidence type="ECO:0000313" key="2">
    <source>
        <dbReference type="EMBL" id="SVA66692.1"/>
    </source>
</evidence>